<dbReference type="PANTHER" id="PTHR43394">
    <property type="entry name" value="ATP-DEPENDENT PERMEASE MDL1, MITOCHONDRIAL"/>
    <property type="match status" value="1"/>
</dbReference>
<comment type="subcellular location">
    <subcellularLocation>
        <location evidence="1">Cell membrane</location>
        <topology evidence="1">Multi-pass membrane protein</topology>
    </subcellularLocation>
</comment>
<evidence type="ECO:0000313" key="11">
    <source>
        <dbReference type="Proteomes" id="UP000271624"/>
    </source>
</evidence>
<evidence type="ECO:0000256" key="6">
    <source>
        <dbReference type="ARBA" id="ARBA00023136"/>
    </source>
</evidence>
<dbReference type="SMART" id="SM00382">
    <property type="entry name" value="AAA"/>
    <property type="match status" value="1"/>
</dbReference>
<organism evidence="10 11">
    <name type="scientific">Dulcicalothrix desertica PCC 7102</name>
    <dbReference type="NCBI Taxonomy" id="232991"/>
    <lineage>
        <taxon>Bacteria</taxon>
        <taxon>Bacillati</taxon>
        <taxon>Cyanobacteriota</taxon>
        <taxon>Cyanophyceae</taxon>
        <taxon>Nostocales</taxon>
        <taxon>Calotrichaceae</taxon>
        <taxon>Dulcicalothrix</taxon>
    </lineage>
</organism>
<dbReference type="OrthoDB" id="501491at2"/>
<keyword evidence="2 7" id="KW-0812">Transmembrane</keyword>
<feature type="transmembrane region" description="Helical" evidence="7">
    <location>
        <begin position="261"/>
        <end position="288"/>
    </location>
</feature>
<dbReference type="InterPro" id="IPR011527">
    <property type="entry name" value="ABC1_TM_dom"/>
</dbReference>
<evidence type="ECO:0000256" key="5">
    <source>
        <dbReference type="ARBA" id="ARBA00022989"/>
    </source>
</evidence>
<dbReference type="GO" id="GO:0016887">
    <property type="term" value="F:ATP hydrolysis activity"/>
    <property type="evidence" value="ECO:0007669"/>
    <property type="project" value="InterPro"/>
</dbReference>
<keyword evidence="4" id="KW-0067">ATP-binding</keyword>
<evidence type="ECO:0000256" key="7">
    <source>
        <dbReference type="SAM" id="Phobius"/>
    </source>
</evidence>
<evidence type="ECO:0000313" key="10">
    <source>
        <dbReference type="EMBL" id="RUT04636.1"/>
    </source>
</evidence>
<feature type="domain" description="ABC transporter" evidence="8">
    <location>
        <begin position="359"/>
        <end position="594"/>
    </location>
</feature>
<keyword evidence="11" id="KW-1185">Reference proteome</keyword>
<name>A0A433VEU7_9CYAN</name>
<dbReference type="AlphaFoldDB" id="A0A433VEU7"/>
<comment type="caution">
    <text evidence="10">The sequence shown here is derived from an EMBL/GenBank/DDBJ whole genome shotgun (WGS) entry which is preliminary data.</text>
</comment>
<dbReference type="PROSITE" id="PS50893">
    <property type="entry name" value="ABC_TRANSPORTER_2"/>
    <property type="match status" value="1"/>
</dbReference>
<feature type="transmembrane region" description="Helical" evidence="7">
    <location>
        <begin position="20"/>
        <end position="43"/>
    </location>
</feature>
<keyword evidence="6 7" id="KW-0472">Membrane</keyword>
<feature type="transmembrane region" description="Helical" evidence="7">
    <location>
        <begin position="77"/>
        <end position="100"/>
    </location>
</feature>
<accession>A0A433VEU7</accession>
<dbReference type="RefSeq" id="WP_127082615.1">
    <property type="nucleotide sequence ID" value="NZ_RSCL01000010.1"/>
</dbReference>
<reference evidence="10" key="1">
    <citation type="submission" date="2018-12" db="EMBL/GenBank/DDBJ databases">
        <authorList>
            <person name="Will S."/>
            <person name="Neumann-Schaal M."/>
            <person name="Henke P."/>
        </authorList>
    </citation>
    <scope>NUCLEOTIDE SEQUENCE</scope>
    <source>
        <strain evidence="10">PCC 7102</strain>
    </source>
</reference>
<dbReference type="GO" id="GO:0005524">
    <property type="term" value="F:ATP binding"/>
    <property type="evidence" value="ECO:0007669"/>
    <property type="project" value="UniProtKB-KW"/>
</dbReference>
<dbReference type="SUPFAM" id="SSF52540">
    <property type="entry name" value="P-loop containing nucleoside triphosphate hydrolases"/>
    <property type="match status" value="1"/>
</dbReference>
<dbReference type="GO" id="GO:0005886">
    <property type="term" value="C:plasma membrane"/>
    <property type="evidence" value="ECO:0007669"/>
    <property type="project" value="UniProtKB-SubCell"/>
</dbReference>
<gene>
    <name evidence="10" type="primary">mdlB</name>
    <name evidence="10" type="ORF">DSM106972_042050</name>
</gene>
<reference evidence="10" key="2">
    <citation type="journal article" date="2019" name="Genome Biol. Evol.">
        <title>Day and night: Metabolic profiles and evolutionary relationships of six axenic non-marine cyanobacteria.</title>
        <authorList>
            <person name="Will S.E."/>
            <person name="Henke P."/>
            <person name="Boedeker C."/>
            <person name="Huang S."/>
            <person name="Brinkmann H."/>
            <person name="Rohde M."/>
            <person name="Jarek M."/>
            <person name="Friedl T."/>
            <person name="Seufert S."/>
            <person name="Schumacher M."/>
            <person name="Overmann J."/>
            <person name="Neumann-Schaal M."/>
            <person name="Petersen J."/>
        </authorList>
    </citation>
    <scope>NUCLEOTIDE SEQUENCE [LARGE SCALE GENOMIC DNA]</scope>
    <source>
        <strain evidence="10">PCC 7102</strain>
    </source>
</reference>
<feature type="transmembrane region" description="Helical" evidence="7">
    <location>
        <begin position="156"/>
        <end position="177"/>
    </location>
</feature>
<dbReference type="InterPro" id="IPR036640">
    <property type="entry name" value="ABC1_TM_sf"/>
</dbReference>
<dbReference type="InterPro" id="IPR039421">
    <property type="entry name" value="Type_1_exporter"/>
</dbReference>
<protein>
    <submittedName>
        <fullName evidence="10">ABC transporter permease</fullName>
    </submittedName>
</protein>
<dbReference type="PROSITE" id="PS50929">
    <property type="entry name" value="ABC_TM1F"/>
    <property type="match status" value="1"/>
</dbReference>
<feature type="transmembrane region" description="Helical" evidence="7">
    <location>
        <begin position="294"/>
        <end position="311"/>
    </location>
</feature>
<dbReference type="InterPro" id="IPR003593">
    <property type="entry name" value="AAA+_ATPase"/>
</dbReference>
<evidence type="ECO:0000256" key="1">
    <source>
        <dbReference type="ARBA" id="ARBA00004651"/>
    </source>
</evidence>
<evidence type="ECO:0000256" key="3">
    <source>
        <dbReference type="ARBA" id="ARBA00022741"/>
    </source>
</evidence>
<dbReference type="Proteomes" id="UP000271624">
    <property type="component" value="Unassembled WGS sequence"/>
</dbReference>
<dbReference type="InterPro" id="IPR017871">
    <property type="entry name" value="ABC_transporter-like_CS"/>
</dbReference>
<evidence type="ECO:0000256" key="4">
    <source>
        <dbReference type="ARBA" id="ARBA00022840"/>
    </source>
</evidence>
<dbReference type="Pfam" id="PF00664">
    <property type="entry name" value="ABC_membrane"/>
    <property type="match status" value="1"/>
</dbReference>
<dbReference type="SUPFAM" id="SSF90123">
    <property type="entry name" value="ABC transporter transmembrane region"/>
    <property type="match status" value="1"/>
</dbReference>
<dbReference type="Gene3D" id="1.20.1560.10">
    <property type="entry name" value="ABC transporter type 1, transmembrane domain"/>
    <property type="match status" value="1"/>
</dbReference>
<dbReference type="EMBL" id="RSCL01000010">
    <property type="protein sequence ID" value="RUT04636.1"/>
    <property type="molecule type" value="Genomic_DNA"/>
</dbReference>
<dbReference type="PANTHER" id="PTHR43394:SF1">
    <property type="entry name" value="ATP-BINDING CASSETTE SUB-FAMILY B MEMBER 10, MITOCHONDRIAL"/>
    <property type="match status" value="1"/>
</dbReference>
<feature type="domain" description="ABC transmembrane type-1" evidence="9">
    <location>
        <begin position="22"/>
        <end position="325"/>
    </location>
</feature>
<dbReference type="InterPro" id="IPR027417">
    <property type="entry name" value="P-loop_NTPase"/>
</dbReference>
<evidence type="ECO:0000256" key="2">
    <source>
        <dbReference type="ARBA" id="ARBA00022692"/>
    </source>
</evidence>
<dbReference type="GO" id="GO:0015421">
    <property type="term" value="F:ABC-type oligopeptide transporter activity"/>
    <property type="evidence" value="ECO:0007669"/>
    <property type="project" value="TreeGrafter"/>
</dbReference>
<evidence type="ECO:0000259" key="8">
    <source>
        <dbReference type="PROSITE" id="PS50893"/>
    </source>
</evidence>
<dbReference type="Gene3D" id="3.40.50.300">
    <property type="entry name" value="P-loop containing nucleotide triphosphate hydrolases"/>
    <property type="match status" value="1"/>
</dbReference>
<keyword evidence="3" id="KW-0547">Nucleotide-binding</keyword>
<sequence>MKEKTILISLYQFVKPHRYLAIVSLILASILSVLEVLSTALILPLTQALSGNQDYSNIQSSFLKPLLSFHTYFAPKWQLLVIIIALLCLTIIKNAVAYLSSISIYDFMLRSGTLLRRKCVEHILELEIPFYTRKNLGELLSHINEQVQRSELLFSLYLEVIRNILIISFLLCFLMVLSPLLTIFALVSLSIVFLPLRTLNRDLQVYSRKAAVAIEAFSTLVTEIITGIRVVKSFHAEARELKRADESLQSRYNADLTGYKYYCASAPVTETIGISVLLVIILIGANLLSTSTNSTLPILLTFTVTLMRILPRVTVLNSFRSQIYLFRGYYEAVQGFLYNTDYLKLPNGEKYYPGLNSSLVFQNVTFTFTHNTEPTLHNINLEIVKGKTTAIVGSSGSGKSTLVDLIMRFYDPEEGSIDVDGIDLRDLQIGSFRSAIAMVSQDTFLFDVSVRDNIGYGRPNATDSEIVAAAKQAYAYEFIQDLPQGFDTIVGNRGTRLSGGQRQRIAIARAILCNPDILILDEATSALDSNSERIVQEAIEAVSKNRTVIVIAHRLSTIEKADKIVVLQNGHVLEQGTHQELLNNQRVYYSLYKSQVHV</sequence>
<dbReference type="InterPro" id="IPR003439">
    <property type="entry name" value="ABC_transporter-like_ATP-bd"/>
</dbReference>
<evidence type="ECO:0000259" key="9">
    <source>
        <dbReference type="PROSITE" id="PS50929"/>
    </source>
</evidence>
<dbReference type="PROSITE" id="PS00211">
    <property type="entry name" value="ABC_TRANSPORTER_1"/>
    <property type="match status" value="1"/>
</dbReference>
<proteinExistence type="predicted"/>
<dbReference type="Pfam" id="PF00005">
    <property type="entry name" value="ABC_tran"/>
    <property type="match status" value="1"/>
</dbReference>
<keyword evidence="5 7" id="KW-1133">Transmembrane helix</keyword>
<dbReference type="FunFam" id="3.40.50.300:FF:000218">
    <property type="entry name" value="Multidrug ABC transporter ATP-binding protein"/>
    <property type="match status" value="1"/>
</dbReference>